<dbReference type="PANTHER" id="PTHR30288">
    <property type="entry name" value="FLAGELLAR CAP/ASSEMBLY PROTEIN FLID"/>
    <property type="match status" value="1"/>
</dbReference>
<evidence type="ECO:0000259" key="7">
    <source>
        <dbReference type="Pfam" id="PF07195"/>
    </source>
</evidence>
<feature type="domain" description="Flagellar hook-associated protein 2 C-terminal" evidence="7">
    <location>
        <begin position="590"/>
        <end position="665"/>
    </location>
</feature>
<name>A0ABX7ZL88_9RALS</name>
<dbReference type="InterPro" id="IPR003481">
    <property type="entry name" value="FliD_N"/>
</dbReference>
<dbReference type="Proteomes" id="UP000677898">
    <property type="component" value="Plasmid pLLRS-1"/>
</dbReference>
<evidence type="ECO:0000256" key="1">
    <source>
        <dbReference type="ARBA" id="ARBA00009764"/>
    </source>
</evidence>
<accession>A0ABX7ZL88</accession>
<sequence>MATTTSTTSTTSTSSSNAGTISFPGIGTSIDVATLVTNLMSVESRPLTLLQNSQTSYQAQLSAVGTLKSSLSTFQSSLSSLTSLSGFTSMKASGYDTSILNASVTSSAKSGSYAVNVTQLAQSQVLAAKGQASTTTAIGSGTSTTISFQFGTVSGGTLSNGTYSGATFTQNGNLSGGSITIDSSNNTLAGIRDAINSANLGVSASIVNDGSSTPNRLVLTSTAGGSNSEMKISVSGDSTLASLLSNDPAGTQNMSEVTTGQNALATVNGIAVQSPTNTLSNVVDGTSFTLSKTGSTTVSVANDSTATTTGVVNFVKAYNALRVSLNSLTNIDTTTSANNGPLAGDVSTKTLVNQITDVLGQAIGSGTYQSLGSIGVTMGSDGTLSIDDTKLSAAIAASPSQVAGLFAGAGTGTDALVSVPSFSDSTQAGTYAVNVTQLATQGSLKGSAAANTTITQGVNDTLAITVSNITTNITVPAGSYTASSLAAQVQSQLNASTGLQNAGITASVAADSSGVLTFTSSQYGSTSNVSISGNGASSLVGSSPTSVTGQDVQGTINGVAATGSGQNLYGATGTAVDGLTVKVAGGTVGSRGTVTVQRGYAAQLNTVMTNLLSSTGMVQNETDAINSSLTSLASRISTMQTQLNAKQALYYTQFNTLSALVASMSNTSTYLTTQLAAIAKQTSSSSN</sequence>
<dbReference type="EMBL" id="CP046730">
    <property type="protein sequence ID" value="QUP56082.1"/>
    <property type="molecule type" value="Genomic_DNA"/>
</dbReference>
<comment type="similarity">
    <text evidence="1 5">Belongs to the FliD family.</text>
</comment>
<keyword evidence="9" id="KW-1185">Reference proteome</keyword>
<proteinExistence type="inferred from homology"/>
<gene>
    <name evidence="8" type="primary">fliD</name>
    <name evidence="8" type="ORF">GO998_20435</name>
</gene>
<evidence type="ECO:0000259" key="6">
    <source>
        <dbReference type="Pfam" id="PF02465"/>
    </source>
</evidence>
<evidence type="ECO:0000313" key="9">
    <source>
        <dbReference type="Proteomes" id="UP000677898"/>
    </source>
</evidence>
<geneLocation type="plasmid" evidence="8 9">
    <name>pLLRS-1</name>
</geneLocation>
<reference evidence="8 9" key="1">
    <citation type="journal article" date="2021" name="Phytopathology">
        <title>Complete genome sequence of Ralstonia syzygii subsp. indonesiensis strain LLRS-1, isolated from wilted tobacco in China.</title>
        <authorList>
            <person name="Lu C.H."/>
            <person name="Li J.Y."/>
            <person name="Mi M.G."/>
            <person name="Lin Z.L."/>
            <person name="Jiang N."/>
            <person name="Gai X."/>
            <person name="Ma J.H."/>
            <person name="Lei L.P."/>
            <person name="Xia Z.Y."/>
        </authorList>
    </citation>
    <scope>NUCLEOTIDE SEQUENCE [LARGE SCALE GENOMIC DNA]</scope>
    <source>
        <strain evidence="8 9">LLRS-1</strain>
    </source>
</reference>
<keyword evidence="3" id="KW-0175">Coiled coil</keyword>
<dbReference type="RefSeq" id="WP_211905937.1">
    <property type="nucleotide sequence ID" value="NZ_CP046730.1"/>
</dbReference>
<comment type="function">
    <text evidence="5">Required for morphogenesis and for the elongation of the flagellar filament by facilitating polymerization of the flagellin monomers at the tip of growing filament. Forms a capping structure, which prevents flagellin subunits (transported through the central channel of the flagellum) from leaking out without polymerization at the distal end.</text>
</comment>
<organism evidence="8 9">
    <name type="scientific">Ralstonia syzygii</name>
    <dbReference type="NCBI Taxonomy" id="28097"/>
    <lineage>
        <taxon>Bacteria</taxon>
        <taxon>Pseudomonadati</taxon>
        <taxon>Pseudomonadota</taxon>
        <taxon>Betaproteobacteria</taxon>
        <taxon>Burkholderiales</taxon>
        <taxon>Burkholderiaceae</taxon>
        <taxon>Ralstonia</taxon>
        <taxon>Ralstonia solanacearum species complex</taxon>
    </lineage>
</organism>
<protein>
    <recommendedName>
        <fullName evidence="5">Flagellar hook-associated protein 2</fullName>
        <shortName evidence="5">HAP2</shortName>
    </recommendedName>
    <alternativeName>
        <fullName evidence="5">Flagellar cap protein</fullName>
    </alternativeName>
</protein>
<feature type="domain" description="Flagellar hook-associated protein 2 N-terminal" evidence="6">
    <location>
        <begin position="29"/>
        <end position="124"/>
    </location>
</feature>
<comment type="subcellular location">
    <subcellularLocation>
        <location evidence="5">Secreted</location>
    </subcellularLocation>
    <subcellularLocation>
        <location evidence="5">Bacterial flagellum</location>
    </subcellularLocation>
</comment>
<comment type="subunit">
    <text evidence="2 5">Homopentamer.</text>
</comment>
<dbReference type="InterPro" id="IPR010809">
    <property type="entry name" value="FliD_C"/>
</dbReference>
<keyword evidence="5" id="KW-0964">Secreted</keyword>
<keyword evidence="8" id="KW-0966">Cell projection</keyword>
<keyword evidence="8" id="KW-0282">Flagellum</keyword>
<evidence type="ECO:0000256" key="3">
    <source>
        <dbReference type="ARBA" id="ARBA00023054"/>
    </source>
</evidence>
<feature type="domain" description="Flagellar hook-associated protein 2 C-terminal" evidence="7">
    <location>
        <begin position="260"/>
        <end position="431"/>
    </location>
</feature>
<dbReference type="Pfam" id="PF02465">
    <property type="entry name" value="FliD_N"/>
    <property type="match status" value="1"/>
</dbReference>
<keyword evidence="8" id="KW-0969">Cilium</keyword>
<keyword evidence="8" id="KW-0614">Plasmid</keyword>
<evidence type="ECO:0000313" key="8">
    <source>
        <dbReference type="EMBL" id="QUP56082.1"/>
    </source>
</evidence>
<evidence type="ECO:0000256" key="4">
    <source>
        <dbReference type="ARBA" id="ARBA00023143"/>
    </source>
</evidence>
<dbReference type="PANTHER" id="PTHR30288:SF0">
    <property type="entry name" value="FLAGELLAR HOOK-ASSOCIATED PROTEIN 2"/>
    <property type="match status" value="1"/>
</dbReference>
<dbReference type="InterPro" id="IPR040026">
    <property type="entry name" value="FliD"/>
</dbReference>
<evidence type="ECO:0000256" key="5">
    <source>
        <dbReference type="RuleBase" id="RU362066"/>
    </source>
</evidence>
<keyword evidence="4 5" id="KW-0975">Bacterial flagellum</keyword>
<evidence type="ECO:0000256" key="2">
    <source>
        <dbReference type="ARBA" id="ARBA00011255"/>
    </source>
</evidence>
<dbReference type="Pfam" id="PF07195">
    <property type="entry name" value="FliD_C"/>
    <property type="match status" value="2"/>
</dbReference>